<keyword evidence="12" id="KW-0687">Ribonucleoprotein</keyword>
<feature type="binding site" evidence="8">
    <location>
        <position position="151"/>
    </location>
    <ligand>
        <name>[4Fe-4S] cluster</name>
        <dbReference type="ChEBI" id="CHEBI:49883"/>
        <label>2</label>
        <note>4Fe-4S-S-AdoMet</note>
    </ligand>
</feature>
<feature type="binding site" evidence="8">
    <location>
        <position position="46"/>
    </location>
    <ligand>
        <name>[4Fe-4S] cluster</name>
        <dbReference type="ChEBI" id="CHEBI:49883"/>
        <label>1</label>
    </ligand>
</feature>
<keyword evidence="5 8" id="KW-0479">Metal-binding</keyword>
<dbReference type="PANTHER" id="PTHR43837">
    <property type="entry name" value="RIBOSOMAL PROTEIN S12 METHYLTHIOTRANSFERASE RIMO"/>
    <property type="match status" value="1"/>
</dbReference>
<evidence type="ECO:0000256" key="5">
    <source>
        <dbReference type="ARBA" id="ARBA00022723"/>
    </source>
</evidence>
<comment type="catalytic activity">
    <reaction evidence="8">
        <text>L-aspartate(89)-[ribosomal protein uS12]-hydrogen + (sulfur carrier)-SH + AH2 + 2 S-adenosyl-L-methionine = 3-methylsulfanyl-L-aspartate(89)-[ribosomal protein uS12]-hydrogen + (sulfur carrier)-H + 5'-deoxyadenosine + L-methionine + A + S-adenosyl-L-homocysteine + 2 H(+)</text>
        <dbReference type="Rhea" id="RHEA:37087"/>
        <dbReference type="Rhea" id="RHEA-COMP:10460"/>
        <dbReference type="Rhea" id="RHEA-COMP:10461"/>
        <dbReference type="Rhea" id="RHEA-COMP:14737"/>
        <dbReference type="Rhea" id="RHEA-COMP:14739"/>
        <dbReference type="ChEBI" id="CHEBI:13193"/>
        <dbReference type="ChEBI" id="CHEBI:15378"/>
        <dbReference type="ChEBI" id="CHEBI:17319"/>
        <dbReference type="ChEBI" id="CHEBI:17499"/>
        <dbReference type="ChEBI" id="CHEBI:29917"/>
        <dbReference type="ChEBI" id="CHEBI:29961"/>
        <dbReference type="ChEBI" id="CHEBI:57844"/>
        <dbReference type="ChEBI" id="CHEBI:57856"/>
        <dbReference type="ChEBI" id="CHEBI:59789"/>
        <dbReference type="ChEBI" id="CHEBI:64428"/>
        <dbReference type="ChEBI" id="CHEBI:73599"/>
        <dbReference type="EC" id="2.8.4.4"/>
    </reaction>
</comment>
<dbReference type="SFLD" id="SFLDS00029">
    <property type="entry name" value="Radical_SAM"/>
    <property type="match status" value="1"/>
</dbReference>
<dbReference type="InterPro" id="IPR012340">
    <property type="entry name" value="NA-bd_OB-fold"/>
</dbReference>
<keyword evidence="4 8" id="KW-0949">S-adenosyl-L-methionine</keyword>
<dbReference type="OrthoDB" id="9805215at2"/>
<feature type="binding site" evidence="8">
    <location>
        <position position="147"/>
    </location>
    <ligand>
        <name>[4Fe-4S] cluster</name>
        <dbReference type="ChEBI" id="CHEBI:49883"/>
        <label>2</label>
        <note>4Fe-4S-S-AdoMet</note>
    </ligand>
</feature>
<comment type="caution">
    <text evidence="12">The sequence shown here is derived from an EMBL/GenBank/DDBJ whole genome shotgun (WGS) entry which is preliminary data.</text>
</comment>
<comment type="function">
    <text evidence="8">Catalyzes the methylthiolation of an aspartic acid residue of ribosomal protein uS12.</text>
</comment>
<feature type="binding site" evidence="8">
    <location>
        <position position="154"/>
    </location>
    <ligand>
        <name>[4Fe-4S] cluster</name>
        <dbReference type="ChEBI" id="CHEBI:49883"/>
        <label>2</label>
        <note>4Fe-4S-S-AdoMet</note>
    </ligand>
</feature>
<dbReference type="STRING" id="1008305.A4H02_07165"/>
<evidence type="ECO:0000259" key="9">
    <source>
        <dbReference type="PROSITE" id="PS50926"/>
    </source>
</evidence>
<evidence type="ECO:0000313" key="12">
    <source>
        <dbReference type="EMBL" id="ODN30076.1"/>
    </source>
</evidence>
<evidence type="ECO:0000256" key="2">
    <source>
        <dbReference type="ARBA" id="ARBA00022490"/>
    </source>
</evidence>
<sequence>MRLYIVTLGCPKNEADFALFKYHLIQAGHQVVEDVEDADGVVINTCGFILDAKRESIDTILEFAEYKKKRPDFKIFVVGCLVQRYPDELISELPEVNGWFGVIPPKVLAENIDRVSKYVTDPVAVYHFEGRVDDKMPYAYVKIADGCDRACTFCTIPKFKGGFVSREIEDIVREVEYLLRKGKREIILVAQDTTGYGVDNYGYQALPKLLERLNQLDGEFWIRVMYMHPDHVTDEIIEAFSYDKVLKYFDVPVQHGSDKILRLMGRTKTSAELKALFEKIRERYPDAVLRTSIIVGFPGETREDFEQLLDFIRYVEFDKLGAFMYSEEEDAASAKLPGKVSKRTAQSRLDKLMELQAEISFIRNRRYLGKVIDVLFEEMVEGVLIGRGYMDAPEIDGNIFVRATKSLEEINGFAKVLVYETDTYDLEGELVG</sequence>
<dbReference type="Gene3D" id="2.40.50.140">
    <property type="entry name" value="Nucleic acid-binding proteins"/>
    <property type="match status" value="1"/>
</dbReference>
<keyword evidence="13" id="KW-1185">Reference proteome</keyword>
<dbReference type="GO" id="GO:0046872">
    <property type="term" value="F:metal ion binding"/>
    <property type="evidence" value="ECO:0007669"/>
    <property type="project" value="UniProtKB-KW"/>
</dbReference>
<dbReference type="InterPro" id="IPR006638">
    <property type="entry name" value="Elp3/MiaA/NifB-like_rSAM"/>
</dbReference>
<dbReference type="Proteomes" id="UP000094570">
    <property type="component" value="Unassembled WGS sequence"/>
</dbReference>
<dbReference type="Pfam" id="PF00919">
    <property type="entry name" value="UPF0004"/>
    <property type="match status" value="1"/>
</dbReference>
<comment type="similarity">
    <text evidence="8">Belongs to the methylthiotransferase family. RimO subfamily.</text>
</comment>
<keyword evidence="6 8" id="KW-0408">Iron</keyword>
<dbReference type="NCBIfam" id="TIGR00089">
    <property type="entry name" value="MiaB/RimO family radical SAM methylthiotransferase"/>
    <property type="match status" value="1"/>
</dbReference>
<dbReference type="PROSITE" id="PS51918">
    <property type="entry name" value="RADICAL_SAM"/>
    <property type="match status" value="1"/>
</dbReference>
<gene>
    <name evidence="8" type="primary">rimO</name>
    <name evidence="12" type="ORF">A4H02_07165</name>
</gene>
<dbReference type="GO" id="GO:0103039">
    <property type="term" value="F:protein methylthiotransferase activity"/>
    <property type="evidence" value="ECO:0007669"/>
    <property type="project" value="UniProtKB-EC"/>
</dbReference>
<dbReference type="PROSITE" id="PS51449">
    <property type="entry name" value="MTTASE_N"/>
    <property type="match status" value="1"/>
</dbReference>
<dbReference type="Pfam" id="PF18693">
    <property type="entry name" value="TRAM_2"/>
    <property type="match status" value="1"/>
</dbReference>
<dbReference type="FunFam" id="3.80.30.20:FF:000001">
    <property type="entry name" value="tRNA-2-methylthio-N(6)-dimethylallyladenosine synthase 2"/>
    <property type="match status" value="1"/>
</dbReference>
<dbReference type="Pfam" id="PF04055">
    <property type="entry name" value="Radical_SAM"/>
    <property type="match status" value="1"/>
</dbReference>
<keyword evidence="12" id="KW-0689">Ribosomal protein</keyword>
<dbReference type="InterPro" id="IPR002792">
    <property type="entry name" value="TRAM_dom"/>
</dbReference>
<feature type="domain" description="Radical SAM core" evidence="11">
    <location>
        <begin position="133"/>
        <end position="363"/>
    </location>
</feature>
<protein>
    <recommendedName>
        <fullName evidence="8">Ribosomal protein uS12 methylthiotransferase RimO</fullName>
        <shortName evidence="8">uS12 MTTase</shortName>
        <shortName evidence="8">uS12 methylthiotransferase</shortName>
        <ecNumber evidence="8">2.8.4.4</ecNumber>
    </recommendedName>
    <alternativeName>
        <fullName evidence="8">Ribosomal protein uS12 (aspartate-C(3))-methylthiotransferase</fullName>
    </alternativeName>
    <alternativeName>
        <fullName evidence="8">Ribosome maturation factor RimO</fullName>
    </alternativeName>
</protein>
<proteinExistence type="inferred from homology"/>
<keyword evidence="1 8" id="KW-0004">4Fe-4S</keyword>
<dbReference type="InterPro" id="IPR007197">
    <property type="entry name" value="rSAM"/>
</dbReference>
<dbReference type="RefSeq" id="WP_069293491.1">
    <property type="nucleotide sequence ID" value="NZ_CP140110.1"/>
</dbReference>
<dbReference type="HAMAP" id="MF_01865">
    <property type="entry name" value="MTTase_RimO"/>
    <property type="match status" value="1"/>
</dbReference>
<dbReference type="EMBL" id="LWAF01000011">
    <property type="protein sequence ID" value="ODN30076.1"/>
    <property type="molecule type" value="Genomic_DNA"/>
</dbReference>
<evidence type="ECO:0000256" key="8">
    <source>
        <dbReference type="HAMAP-Rule" id="MF_01865"/>
    </source>
</evidence>
<dbReference type="InterPro" id="IPR023404">
    <property type="entry name" value="rSAM_horseshoe"/>
</dbReference>
<dbReference type="EC" id="2.8.4.4" evidence="8"/>
<evidence type="ECO:0000259" key="10">
    <source>
        <dbReference type="PROSITE" id="PS51449"/>
    </source>
</evidence>
<evidence type="ECO:0000256" key="6">
    <source>
        <dbReference type="ARBA" id="ARBA00023004"/>
    </source>
</evidence>
<keyword evidence="3 8" id="KW-0808">Transferase</keyword>
<dbReference type="InterPro" id="IPR005840">
    <property type="entry name" value="Ribosomal_uS12_MeSTrfase_RimO"/>
</dbReference>
<name>A0A1E3G1F4_9BACT</name>
<comment type="subcellular location">
    <subcellularLocation>
        <location evidence="8">Cytoplasm</location>
    </subcellularLocation>
</comment>
<feature type="binding site" evidence="8">
    <location>
        <position position="80"/>
    </location>
    <ligand>
        <name>[4Fe-4S] cluster</name>
        <dbReference type="ChEBI" id="CHEBI:49883"/>
        <label>1</label>
    </ligand>
</feature>
<accession>A0A1E3G1F4</accession>
<reference evidence="13" key="1">
    <citation type="submission" date="2016-04" db="EMBL/GenBank/DDBJ databases">
        <title>The genome sequence project of a novel Fervidobacterium isolate from a hot spring in Thailand.</title>
        <authorList>
            <person name="Gonzalez J.M."/>
            <person name="Cuecas A."/>
            <person name="Kanoksilapatham W."/>
        </authorList>
    </citation>
    <scope>NUCLEOTIDE SEQUENCE [LARGE SCALE GENOMIC DNA]</scope>
    <source>
        <strain evidence="13">FC2004</strain>
    </source>
</reference>
<dbReference type="PROSITE" id="PS01278">
    <property type="entry name" value="MTTASE_RADICAL"/>
    <property type="match status" value="1"/>
</dbReference>
<dbReference type="SFLD" id="SFLDG01082">
    <property type="entry name" value="B12-binding_domain_containing"/>
    <property type="match status" value="1"/>
</dbReference>
<dbReference type="SFLD" id="SFLDF00274">
    <property type="entry name" value="ribosomal_protein_S12_methylth"/>
    <property type="match status" value="1"/>
</dbReference>
<dbReference type="CDD" id="cd01335">
    <property type="entry name" value="Radical_SAM"/>
    <property type="match status" value="1"/>
</dbReference>
<dbReference type="GO" id="GO:0035599">
    <property type="term" value="F:aspartic acid methylthiotransferase activity"/>
    <property type="evidence" value="ECO:0007669"/>
    <property type="project" value="TreeGrafter"/>
</dbReference>
<dbReference type="PANTHER" id="PTHR43837:SF1">
    <property type="entry name" value="RIBOSOMAL PROTEIN US12 METHYLTHIOTRANSFERASE RIMO"/>
    <property type="match status" value="1"/>
</dbReference>
<organism evidence="12 13">
    <name type="scientific">Fervidobacterium thailandense</name>
    <dbReference type="NCBI Taxonomy" id="1008305"/>
    <lineage>
        <taxon>Bacteria</taxon>
        <taxon>Thermotogati</taxon>
        <taxon>Thermotogota</taxon>
        <taxon>Thermotogae</taxon>
        <taxon>Thermotogales</taxon>
        <taxon>Fervidobacteriaceae</taxon>
        <taxon>Fervidobacterium</taxon>
    </lineage>
</organism>
<dbReference type="GO" id="GO:0005840">
    <property type="term" value="C:ribosome"/>
    <property type="evidence" value="ECO:0007669"/>
    <property type="project" value="UniProtKB-KW"/>
</dbReference>
<dbReference type="GO" id="GO:0051539">
    <property type="term" value="F:4 iron, 4 sulfur cluster binding"/>
    <property type="evidence" value="ECO:0007669"/>
    <property type="project" value="UniProtKB-UniRule"/>
</dbReference>
<dbReference type="NCBIfam" id="TIGR01125">
    <property type="entry name" value="30S ribosomal protein S12 methylthiotransferase RimO"/>
    <property type="match status" value="1"/>
</dbReference>
<dbReference type="SMART" id="SM00729">
    <property type="entry name" value="Elp3"/>
    <property type="match status" value="1"/>
</dbReference>
<dbReference type="GO" id="GO:0006400">
    <property type="term" value="P:tRNA modification"/>
    <property type="evidence" value="ECO:0007669"/>
    <property type="project" value="InterPro"/>
</dbReference>
<dbReference type="AlphaFoldDB" id="A0A1E3G1F4"/>
<keyword evidence="7 8" id="KW-0411">Iron-sulfur</keyword>
<dbReference type="Gene3D" id="3.40.50.12160">
    <property type="entry name" value="Methylthiotransferase, N-terminal domain"/>
    <property type="match status" value="1"/>
</dbReference>
<dbReference type="InterPro" id="IPR058240">
    <property type="entry name" value="rSAM_sf"/>
</dbReference>
<feature type="binding site" evidence="8">
    <location>
        <position position="10"/>
    </location>
    <ligand>
        <name>[4Fe-4S] cluster</name>
        <dbReference type="ChEBI" id="CHEBI:49883"/>
        <label>1</label>
    </ligand>
</feature>
<dbReference type="InterPro" id="IPR020612">
    <property type="entry name" value="Methylthiotransferase_CS"/>
</dbReference>
<dbReference type="InterPro" id="IPR005839">
    <property type="entry name" value="Methylthiotransferase"/>
</dbReference>
<comment type="cofactor">
    <cofactor evidence="8">
        <name>[4Fe-4S] cluster</name>
        <dbReference type="ChEBI" id="CHEBI:49883"/>
    </cofactor>
    <text evidence="8">Binds 2 [4Fe-4S] clusters. One cluster is coordinated with 3 cysteines and an exchangeable S-adenosyl-L-methionine.</text>
</comment>
<evidence type="ECO:0000259" key="11">
    <source>
        <dbReference type="PROSITE" id="PS51918"/>
    </source>
</evidence>
<feature type="domain" description="MTTase N-terminal" evidence="10">
    <location>
        <begin position="1"/>
        <end position="120"/>
    </location>
</feature>
<keyword evidence="2 8" id="KW-0963">Cytoplasm</keyword>
<evidence type="ECO:0000256" key="7">
    <source>
        <dbReference type="ARBA" id="ARBA00023014"/>
    </source>
</evidence>
<dbReference type="GO" id="GO:0005829">
    <property type="term" value="C:cytosol"/>
    <property type="evidence" value="ECO:0007669"/>
    <property type="project" value="TreeGrafter"/>
</dbReference>
<feature type="domain" description="TRAM" evidence="9">
    <location>
        <begin position="365"/>
        <end position="432"/>
    </location>
</feature>
<dbReference type="Gene3D" id="3.80.30.20">
    <property type="entry name" value="tm_1862 like domain"/>
    <property type="match status" value="1"/>
</dbReference>
<dbReference type="SUPFAM" id="SSF102114">
    <property type="entry name" value="Radical SAM enzymes"/>
    <property type="match status" value="1"/>
</dbReference>
<dbReference type="SFLD" id="SFLDG01061">
    <property type="entry name" value="methylthiotransferase"/>
    <property type="match status" value="1"/>
</dbReference>
<evidence type="ECO:0000256" key="1">
    <source>
        <dbReference type="ARBA" id="ARBA00022485"/>
    </source>
</evidence>
<dbReference type="InterPro" id="IPR038135">
    <property type="entry name" value="Methylthiotransferase_N_sf"/>
</dbReference>
<evidence type="ECO:0000256" key="3">
    <source>
        <dbReference type="ARBA" id="ARBA00022679"/>
    </source>
</evidence>
<dbReference type="PROSITE" id="PS50926">
    <property type="entry name" value="TRAM"/>
    <property type="match status" value="1"/>
</dbReference>
<evidence type="ECO:0000256" key="4">
    <source>
        <dbReference type="ARBA" id="ARBA00022691"/>
    </source>
</evidence>
<dbReference type="InterPro" id="IPR013848">
    <property type="entry name" value="Methylthiotransferase_N"/>
</dbReference>
<evidence type="ECO:0000313" key="13">
    <source>
        <dbReference type="Proteomes" id="UP000094570"/>
    </source>
</evidence>